<evidence type="ECO:0000313" key="10">
    <source>
        <dbReference type="EMBL" id="RFZ84377.1"/>
    </source>
</evidence>
<dbReference type="InterPro" id="IPR036388">
    <property type="entry name" value="WH-like_DNA-bd_sf"/>
</dbReference>
<feature type="domain" description="Response regulatory" evidence="8">
    <location>
        <begin position="5"/>
        <end position="119"/>
    </location>
</feature>
<evidence type="ECO:0000256" key="1">
    <source>
        <dbReference type="ARBA" id="ARBA00022553"/>
    </source>
</evidence>
<keyword evidence="1 6" id="KW-0597">Phosphoprotein</keyword>
<dbReference type="EMBL" id="QWDE01000001">
    <property type="protein sequence ID" value="RFZ84377.1"/>
    <property type="molecule type" value="Genomic_DNA"/>
</dbReference>
<evidence type="ECO:0000313" key="11">
    <source>
        <dbReference type="Proteomes" id="UP000260823"/>
    </source>
</evidence>
<dbReference type="GO" id="GO:0000156">
    <property type="term" value="F:phosphorelay response regulator activity"/>
    <property type="evidence" value="ECO:0007669"/>
    <property type="project" value="TreeGrafter"/>
</dbReference>
<keyword evidence="11" id="KW-1185">Reference proteome</keyword>
<protein>
    <submittedName>
        <fullName evidence="10">DNA-binding response regulator</fullName>
    </submittedName>
</protein>
<dbReference type="Gene3D" id="3.40.50.2300">
    <property type="match status" value="1"/>
</dbReference>
<dbReference type="InterPro" id="IPR039420">
    <property type="entry name" value="WalR-like"/>
</dbReference>
<dbReference type="GO" id="GO:0006355">
    <property type="term" value="P:regulation of DNA-templated transcription"/>
    <property type="evidence" value="ECO:0007669"/>
    <property type="project" value="InterPro"/>
</dbReference>
<dbReference type="AlphaFoldDB" id="A0A3E2NTU7"/>
<dbReference type="CDD" id="cd17574">
    <property type="entry name" value="REC_OmpR"/>
    <property type="match status" value="1"/>
</dbReference>
<keyword evidence="3" id="KW-0805">Transcription regulation</keyword>
<organism evidence="10 11">
    <name type="scientific">Mucilaginibacter terrenus</name>
    <dbReference type="NCBI Taxonomy" id="2482727"/>
    <lineage>
        <taxon>Bacteria</taxon>
        <taxon>Pseudomonadati</taxon>
        <taxon>Bacteroidota</taxon>
        <taxon>Sphingobacteriia</taxon>
        <taxon>Sphingobacteriales</taxon>
        <taxon>Sphingobacteriaceae</taxon>
        <taxon>Mucilaginibacter</taxon>
    </lineage>
</organism>
<dbReference type="FunFam" id="3.40.50.2300:FF:000001">
    <property type="entry name" value="DNA-binding response regulator PhoB"/>
    <property type="match status" value="1"/>
</dbReference>
<keyword evidence="5" id="KW-0804">Transcription</keyword>
<evidence type="ECO:0000256" key="5">
    <source>
        <dbReference type="ARBA" id="ARBA00023163"/>
    </source>
</evidence>
<feature type="modified residue" description="4-aspartylphosphate" evidence="6">
    <location>
        <position position="54"/>
    </location>
</feature>
<evidence type="ECO:0000256" key="3">
    <source>
        <dbReference type="ARBA" id="ARBA00023015"/>
    </source>
</evidence>
<dbReference type="Pfam" id="PF00486">
    <property type="entry name" value="Trans_reg_C"/>
    <property type="match status" value="1"/>
</dbReference>
<dbReference type="SMART" id="SM00448">
    <property type="entry name" value="REC"/>
    <property type="match status" value="1"/>
</dbReference>
<dbReference type="Pfam" id="PF00072">
    <property type="entry name" value="Response_reg"/>
    <property type="match status" value="1"/>
</dbReference>
<dbReference type="Gene3D" id="1.10.10.10">
    <property type="entry name" value="Winged helix-like DNA-binding domain superfamily/Winged helix DNA-binding domain"/>
    <property type="match status" value="1"/>
</dbReference>
<dbReference type="Proteomes" id="UP000260823">
    <property type="component" value="Unassembled WGS sequence"/>
</dbReference>
<evidence type="ECO:0000256" key="6">
    <source>
        <dbReference type="PROSITE-ProRule" id="PRU00169"/>
    </source>
</evidence>
<sequence>MDKIQVLLAEDELSLSHIVRESLEHSGFAVTLCSNGEQALQKYRESPPDILALDVMMPRIDGFEVARRIRETDKRTPIIFLTARSQPKDVVAGFELGANDYLKKPFSVEELIVRIKVLLSEGRLLRATPASKPISQNYQLGNISFNPARNSLQFGISTWQLTARESDILALLCKEQHQVIPRSKLLNEIWGDNSFFNARSLDVFITKLRRHLQVDPDIQIINIRGVGYKLVW</sequence>
<comment type="caution">
    <text evidence="10">The sequence shown here is derived from an EMBL/GenBank/DDBJ whole genome shotgun (WGS) entry which is preliminary data.</text>
</comment>
<dbReference type="OrthoDB" id="9790442at2"/>
<dbReference type="InterPro" id="IPR011006">
    <property type="entry name" value="CheY-like_superfamily"/>
</dbReference>
<evidence type="ECO:0000256" key="7">
    <source>
        <dbReference type="PROSITE-ProRule" id="PRU01091"/>
    </source>
</evidence>
<dbReference type="SMART" id="SM00862">
    <property type="entry name" value="Trans_reg_C"/>
    <property type="match status" value="1"/>
</dbReference>
<dbReference type="SUPFAM" id="SSF46894">
    <property type="entry name" value="C-terminal effector domain of the bipartite response regulators"/>
    <property type="match status" value="1"/>
</dbReference>
<evidence type="ECO:0000259" key="8">
    <source>
        <dbReference type="PROSITE" id="PS50110"/>
    </source>
</evidence>
<reference evidence="10 11" key="1">
    <citation type="submission" date="2018-08" db="EMBL/GenBank/DDBJ databases">
        <title>Mucilaginibacter terrae sp. nov., isolated from manganese diggings.</title>
        <authorList>
            <person name="Huang Y."/>
            <person name="Zhou Z."/>
        </authorList>
    </citation>
    <scope>NUCLEOTIDE SEQUENCE [LARGE SCALE GENOMIC DNA]</scope>
    <source>
        <strain evidence="10 11">ZH6</strain>
    </source>
</reference>
<name>A0A3E2NTU7_9SPHI</name>
<proteinExistence type="predicted"/>
<keyword evidence="4 7" id="KW-0238">DNA-binding</keyword>
<gene>
    <name evidence="10" type="ORF">DYU05_01760</name>
</gene>
<dbReference type="SUPFAM" id="SSF52172">
    <property type="entry name" value="CheY-like"/>
    <property type="match status" value="1"/>
</dbReference>
<dbReference type="PROSITE" id="PS51755">
    <property type="entry name" value="OMPR_PHOB"/>
    <property type="match status" value="1"/>
</dbReference>
<dbReference type="PANTHER" id="PTHR48111:SF40">
    <property type="entry name" value="PHOSPHATE REGULON TRANSCRIPTIONAL REGULATORY PROTEIN PHOB"/>
    <property type="match status" value="1"/>
</dbReference>
<evidence type="ECO:0000259" key="9">
    <source>
        <dbReference type="PROSITE" id="PS51755"/>
    </source>
</evidence>
<dbReference type="RefSeq" id="WP_117381267.1">
    <property type="nucleotide sequence ID" value="NZ_QWDE01000001.1"/>
</dbReference>
<dbReference type="InterPro" id="IPR016032">
    <property type="entry name" value="Sig_transdc_resp-reg_C-effctor"/>
</dbReference>
<dbReference type="InterPro" id="IPR001789">
    <property type="entry name" value="Sig_transdc_resp-reg_receiver"/>
</dbReference>
<evidence type="ECO:0000256" key="2">
    <source>
        <dbReference type="ARBA" id="ARBA00023012"/>
    </source>
</evidence>
<feature type="DNA-binding region" description="OmpR/PhoB-type" evidence="7">
    <location>
        <begin position="135"/>
        <end position="232"/>
    </location>
</feature>
<dbReference type="GO" id="GO:0032993">
    <property type="term" value="C:protein-DNA complex"/>
    <property type="evidence" value="ECO:0007669"/>
    <property type="project" value="TreeGrafter"/>
</dbReference>
<dbReference type="GO" id="GO:0000976">
    <property type="term" value="F:transcription cis-regulatory region binding"/>
    <property type="evidence" value="ECO:0007669"/>
    <property type="project" value="TreeGrafter"/>
</dbReference>
<dbReference type="PROSITE" id="PS50110">
    <property type="entry name" value="RESPONSE_REGULATORY"/>
    <property type="match status" value="1"/>
</dbReference>
<dbReference type="PANTHER" id="PTHR48111">
    <property type="entry name" value="REGULATOR OF RPOS"/>
    <property type="match status" value="1"/>
</dbReference>
<keyword evidence="2" id="KW-0902">Two-component regulatory system</keyword>
<feature type="domain" description="OmpR/PhoB-type" evidence="9">
    <location>
        <begin position="135"/>
        <end position="232"/>
    </location>
</feature>
<accession>A0A3E2NTU7</accession>
<dbReference type="CDD" id="cd00383">
    <property type="entry name" value="trans_reg_C"/>
    <property type="match status" value="1"/>
</dbReference>
<dbReference type="InterPro" id="IPR001867">
    <property type="entry name" value="OmpR/PhoB-type_DNA-bd"/>
</dbReference>
<dbReference type="GO" id="GO:0005829">
    <property type="term" value="C:cytosol"/>
    <property type="evidence" value="ECO:0007669"/>
    <property type="project" value="TreeGrafter"/>
</dbReference>
<evidence type="ECO:0000256" key="4">
    <source>
        <dbReference type="ARBA" id="ARBA00023125"/>
    </source>
</evidence>